<name>I2GVT6_HENB6</name>
<dbReference type="InterPro" id="IPR023088">
    <property type="entry name" value="PDEase"/>
</dbReference>
<reference evidence="7 8" key="1">
    <citation type="journal article" date="2011" name="Proc. Natl. Acad. Sci. U.S.A.">
        <title>Evolutionary erosion of yeast sex chromosomes by mating-type switching accidents.</title>
        <authorList>
            <person name="Gordon J.L."/>
            <person name="Armisen D."/>
            <person name="Proux-Wera E."/>
            <person name="Oheigeartaigh S.S."/>
            <person name="Byrne K.P."/>
            <person name="Wolfe K.H."/>
        </authorList>
    </citation>
    <scope>NUCLEOTIDE SEQUENCE [LARGE SCALE GENOMIC DNA]</scope>
    <source>
        <strain evidence="8">ATCC 34711 / CBS 6284 / DSM 70876 / NBRC 10599 / NRRL Y-10934 / UCD 77-7</strain>
    </source>
</reference>
<dbReference type="HOGENOM" id="CLU_028903_0_0_1"/>
<dbReference type="Pfam" id="PF00233">
    <property type="entry name" value="PDEase_I"/>
    <property type="match status" value="1"/>
</dbReference>
<gene>
    <name evidence="7" type="primary">TBLA0A04440</name>
    <name evidence="7" type="ORF">TBLA_0A04440</name>
</gene>
<dbReference type="PROSITE" id="PS00126">
    <property type="entry name" value="PDEASE_I_1"/>
    <property type="match status" value="1"/>
</dbReference>
<dbReference type="InterPro" id="IPR003607">
    <property type="entry name" value="HD/PDEase_dom"/>
</dbReference>
<feature type="binding site" evidence="4">
    <location>
        <position position="323"/>
    </location>
    <ligand>
        <name>Zn(2+)</name>
        <dbReference type="ChEBI" id="CHEBI:29105"/>
        <label>1</label>
    </ligand>
</feature>
<dbReference type="CDD" id="cd00077">
    <property type="entry name" value="HDc"/>
    <property type="match status" value="1"/>
</dbReference>
<feature type="binding site" evidence="4">
    <location>
        <position position="440"/>
    </location>
    <ligand>
        <name>Zn(2+)</name>
        <dbReference type="ChEBI" id="CHEBI:29105"/>
        <label>1</label>
    </ligand>
</feature>
<proteinExistence type="inferred from homology"/>
<dbReference type="InterPro" id="IPR036971">
    <property type="entry name" value="PDEase_catalytic_dom_sf"/>
</dbReference>
<dbReference type="InterPro" id="IPR023174">
    <property type="entry name" value="PDEase_CS"/>
</dbReference>
<evidence type="ECO:0000256" key="2">
    <source>
        <dbReference type="ARBA" id="ARBA00022801"/>
    </source>
</evidence>
<dbReference type="STRING" id="1071380.I2GVT6"/>
<feature type="binding site" evidence="4">
    <location>
        <position position="286"/>
    </location>
    <ligand>
        <name>Zn(2+)</name>
        <dbReference type="ChEBI" id="CHEBI:29105"/>
        <label>1</label>
    </ligand>
</feature>
<dbReference type="GO" id="GO:0046872">
    <property type="term" value="F:metal ion binding"/>
    <property type="evidence" value="ECO:0007669"/>
    <property type="project" value="UniProtKB-KW"/>
</dbReference>
<feature type="active site" description="Proton donor" evidence="3">
    <location>
        <position position="282"/>
    </location>
</feature>
<comment type="cofactor">
    <cofactor evidence="5">
        <name>a divalent metal cation</name>
        <dbReference type="ChEBI" id="CHEBI:60240"/>
    </cofactor>
    <text evidence="5">Binds 2 divalent metal cations per subunit. Site 1 may preferentially bind zinc ions, while site 2 has a preference for magnesium and/or manganese ions.</text>
</comment>
<keyword evidence="8" id="KW-1185">Reference proteome</keyword>
<dbReference type="GeneID" id="14493419"/>
<comment type="similarity">
    <text evidence="5">Belongs to the cyclic nucleotide phosphodiesterase family.</text>
</comment>
<protein>
    <recommendedName>
        <fullName evidence="5">Phosphodiesterase</fullName>
        <ecNumber evidence="5">3.1.4.-</ecNumber>
    </recommendedName>
</protein>
<sequence length="610" mass="70395">MSTIFYISIPPNDERRTLLKPTLSVFDRIIELDGFQSLFKQIYNDRVLDANYNYENGVSIILYDPAAYTSTCKDDLSIRHFNKVLKRFLPVLNLKCYDINTTVPKDLVHLHHDLIITDNRIFRMHHWMYDNLTTQNNTNSNNKNNTSVEGDDESNFSCSSSIYKMIDHLTFFNRLNTTDPSESSALDDHIIIPEFLKSLNYESLIIENEINNETSILDLDYFTLFNDWDFPANNLSIKQLLICSFKLIEILSIESNLPIQKNNLFLLLFTLEASYHQVNKFHNFKHAVDVMQATWKLSTLTLNNFPNFNILKLLLSLAAIGHDLGHPGTNNQIICKNDSKISKEFHNKSVLENFHQTVFIKLLNDQWPNLIIKMNSILDFNIIRDAILATDMALHNNYVSKLKEINSTPKIQNITTSDAKNPNQQIDLKTLISLIIKAADISNVTRPLDISAQWAFLITLEFNDFNLLEKYFNIKSNLNINKHLLKDTSMIKDISDLMNNDIIQNLTTANINNTNDDDDDNDTYDTTEDELIASLNEIKSLPSLDTINNDIHLTLDALIEKYPSIINGQLFFIDTFASGFFEEFSKALPQLNFLSDNIKSNRDYWLSKRK</sequence>
<dbReference type="OrthoDB" id="546632at2759"/>
<feature type="binding site" evidence="4">
    <location>
        <position position="323"/>
    </location>
    <ligand>
        <name>Zn(2+)</name>
        <dbReference type="ChEBI" id="CHEBI:29105"/>
        <label>2</label>
    </ligand>
</feature>
<dbReference type="PRINTS" id="PR00387">
    <property type="entry name" value="PDIESTERASE1"/>
</dbReference>
<feature type="domain" description="PDEase" evidence="6">
    <location>
        <begin position="178"/>
        <end position="610"/>
    </location>
</feature>
<evidence type="ECO:0000256" key="3">
    <source>
        <dbReference type="PIRSR" id="PIRSR623088-1"/>
    </source>
</evidence>
<dbReference type="eggNOG" id="KOG3689">
    <property type="taxonomic scope" value="Eukaryota"/>
</dbReference>
<keyword evidence="2 5" id="KW-0378">Hydrolase</keyword>
<dbReference type="Proteomes" id="UP000002866">
    <property type="component" value="Chromosome 1"/>
</dbReference>
<dbReference type="Gene3D" id="1.10.1300.10">
    <property type="entry name" value="3'5'-cyclic nucleotide phosphodiesterase, catalytic domain"/>
    <property type="match status" value="1"/>
</dbReference>
<dbReference type="PANTHER" id="PTHR11347">
    <property type="entry name" value="CYCLIC NUCLEOTIDE PHOSPHODIESTERASE"/>
    <property type="match status" value="1"/>
</dbReference>
<dbReference type="RefSeq" id="XP_004177757.1">
    <property type="nucleotide sequence ID" value="XM_004177709.1"/>
</dbReference>
<dbReference type="InParanoid" id="I2GVT6"/>
<evidence type="ECO:0000313" key="7">
    <source>
        <dbReference type="EMBL" id="CCH58238.1"/>
    </source>
</evidence>
<dbReference type="EMBL" id="HE806316">
    <property type="protein sequence ID" value="CCH58238.1"/>
    <property type="molecule type" value="Genomic_DNA"/>
</dbReference>
<dbReference type="PROSITE" id="PS51845">
    <property type="entry name" value="PDEASE_I_2"/>
    <property type="match status" value="1"/>
</dbReference>
<evidence type="ECO:0000313" key="8">
    <source>
        <dbReference type="Proteomes" id="UP000002866"/>
    </source>
</evidence>
<accession>I2GVT6</accession>
<organism evidence="7 8">
    <name type="scientific">Henningerozyma blattae (strain ATCC 34711 / CBS 6284 / DSM 70876 / NBRC 10599 / NRRL Y-10934 / UCD 77-7)</name>
    <name type="common">Yeast</name>
    <name type="synonym">Tetrapisispora blattae</name>
    <dbReference type="NCBI Taxonomy" id="1071380"/>
    <lineage>
        <taxon>Eukaryota</taxon>
        <taxon>Fungi</taxon>
        <taxon>Dikarya</taxon>
        <taxon>Ascomycota</taxon>
        <taxon>Saccharomycotina</taxon>
        <taxon>Saccharomycetes</taxon>
        <taxon>Saccharomycetales</taxon>
        <taxon>Saccharomycetaceae</taxon>
        <taxon>Henningerozyma</taxon>
    </lineage>
</organism>
<evidence type="ECO:0000256" key="1">
    <source>
        <dbReference type="ARBA" id="ARBA00022723"/>
    </source>
</evidence>
<dbReference type="FunCoup" id="I2GVT6">
    <property type="interactions" value="147"/>
</dbReference>
<dbReference type="SMART" id="SM00471">
    <property type="entry name" value="HDc"/>
    <property type="match status" value="1"/>
</dbReference>
<dbReference type="KEGG" id="tbl:TBLA_0A04440"/>
<feature type="binding site" evidence="4">
    <location>
        <position position="322"/>
    </location>
    <ligand>
        <name>Zn(2+)</name>
        <dbReference type="ChEBI" id="CHEBI:29105"/>
        <label>1</label>
    </ligand>
</feature>
<evidence type="ECO:0000256" key="4">
    <source>
        <dbReference type="PIRSR" id="PIRSR623088-3"/>
    </source>
</evidence>
<dbReference type="GO" id="GO:0007189">
    <property type="term" value="P:adenylate cyclase-activating G protein-coupled receptor signaling pathway"/>
    <property type="evidence" value="ECO:0007669"/>
    <property type="project" value="EnsemblFungi"/>
</dbReference>
<dbReference type="EC" id="3.1.4.-" evidence="5"/>
<evidence type="ECO:0000259" key="6">
    <source>
        <dbReference type="PROSITE" id="PS51845"/>
    </source>
</evidence>
<evidence type="ECO:0000256" key="5">
    <source>
        <dbReference type="RuleBase" id="RU363067"/>
    </source>
</evidence>
<dbReference type="GO" id="GO:0004115">
    <property type="term" value="F:3',5'-cyclic-AMP phosphodiesterase activity"/>
    <property type="evidence" value="ECO:0007669"/>
    <property type="project" value="EnsemblFungi"/>
</dbReference>
<keyword evidence="1 4" id="KW-0479">Metal-binding</keyword>
<dbReference type="InterPro" id="IPR002073">
    <property type="entry name" value="PDEase_catalytic_dom"/>
</dbReference>
<dbReference type="SUPFAM" id="SSF109604">
    <property type="entry name" value="HD-domain/PDEase-like"/>
    <property type="match status" value="1"/>
</dbReference>
<dbReference type="OMA" id="KFHNFRH"/>
<dbReference type="AlphaFoldDB" id="I2GVT6"/>